<dbReference type="Proteomes" id="UP000781958">
    <property type="component" value="Unassembled WGS sequence"/>
</dbReference>
<comment type="similarity">
    <text evidence="5 6">Belongs to the XseA family.</text>
</comment>
<evidence type="ECO:0000256" key="3">
    <source>
        <dbReference type="ARBA" id="ARBA00022801"/>
    </source>
</evidence>
<evidence type="ECO:0000256" key="1">
    <source>
        <dbReference type="ARBA" id="ARBA00022490"/>
    </source>
</evidence>
<organism evidence="10 11">
    <name type="scientific">Azospirillum rugosum</name>
    <dbReference type="NCBI Taxonomy" id="416170"/>
    <lineage>
        <taxon>Bacteria</taxon>
        <taxon>Pseudomonadati</taxon>
        <taxon>Pseudomonadota</taxon>
        <taxon>Alphaproteobacteria</taxon>
        <taxon>Rhodospirillales</taxon>
        <taxon>Azospirillaceae</taxon>
        <taxon>Azospirillum</taxon>
    </lineage>
</organism>
<keyword evidence="2 5" id="KW-0540">Nuclease</keyword>
<dbReference type="CDD" id="cd04489">
    <property type="entry name" value="ExoVII_LU_OBF"/>
    <property type="match status" value="1"/>
</dbReference>
<dbReference type="EMBL" id="JAGINP010000006">
    <property type="protein sequence ID" value="MBP2292459.1"/>
    <property type="molecule type" value="Genomic_DNA"/>
</dbReference>
<dbReference type="PANTHER" id="PTHR30008:SF0">
    <property type="entry name" value="EXODEOXYRIBONUCLEASE 7 LARGE SUBUNIT"/>
    <property type="match status" value="1"/>
</dbReference>
<evidence type="ECO:0000313" key="10">
    <source>
        <dbReference type="EMBL" id="MBP2292459.1"/>
    </source>
</evidence>
<dbReference type="InterPro" id="IPR003753">
    <property type="entry name" value="Exonuc_VII_L"/>
</dbReference>
<comment type="catalytic activity">
    <reaction evidence="5 6">
        <text>Exonucleolytic cleavage in either 5'- to 3'- or 3'- to 5'-direction to yield nucleoside 5'-phosphates.</text>
        <dbReference type="EC" id="3.1.11.6"/>
    </reaction>
</comment>
<dbReference type="GO" id="GO:0008855">
    <property type="term" value="F:exodeoxyribonuclease VII activity"/>
    <property type="evidence" value="ECO:0007669"/>
    <property type="project" value="UniProtKB-EC"/>
</dbReference>
<evidence type="ECO:0000313" key="11">
    <source>
        <dbReference type="Proteomes" id="UP000781958"/>
    </source>
</evidence>
<dbReference type="EC" id="3.1.11.6" evidence="5"/>
<comment type="function">
    <text evidence="5">Bidirectionally degrades single-stranded DNA into large acid-insoluble oligonucleotides, which are then degraded further into small acid-soluble oligonucleotides.</text>
</comment>
<proteinExistence type="inferred from homology"/>
<evidence type="ECO:0000259" key="8">
    <source>
        <dbReference type="Pfam" id="PF02601"/>
    </source>
</evidence>
<comment type="subcellular location">
    <subcellularLocation>
        <location evidence="5 6">Cytoplasm</location>
    </subcellularLocation>
</comment>
<dbReference type="NCBIfam" id="TIGR00237">
    <property type="entry name" value="xseA"/>
    <property type="match status" value="1"/>
</dbReference>
<evidence type="ECO:0000256" key="7">
    <source>
        <dbReference type="SAM" id="MobiDB-lite"/>
    </source>
</evidence>
<sequence>MTQDLDHTPLIAAEPRPGSNLPEYSVGDLARRLKRTIEDEFGFVRVRGEISQPKKHSSGHCYLRLKDDTAVIEAVCWRGTVSKLAIRPEEGLEVIVTGRMTTYPGRSQYQLVIESMELAGEGALLKMLEERKRRLAAEGLFDPERKKPIPFLPDVIGVITSPTGAVIRDILHRLHDRFPRRVLLWPVAVQGERAAAEVTAAIEGFNRIQPGGRVPRPDLLIVARGGGSLEDLMAFNEENVVRAAAASRIPLISAVGHETDTTLIDFASDRRAPTPTAAAEMAVPVRAELLAQVLDDERRLLGCANRLIAERRTRVEGLARGLGDPRALLEGHAQRLDDRAERLALAAASLLERRRTRVGELGAKLRHPREKLMQAGERLASESRALDGALRQAVMAARGRYERVGARLTLGPVRIRVSEGGRRLEDLKPRLERSYGKAVEDRAAKLGGVGQLLESYSYKGVLARGFALVEAADGKPLTSAAQAVPGLSVSLVFADGKAAATVDGAPRVEPPKEAPKPRAEKPKAEPKKPTRAPVQGSLF</sequence>
<protein>
    <recommendedName>
        <fullName evidence="5">Exodeoxyribonuclease 7 large subunit</fullName>
        <ecNumber evidence="5">3.1.11.6</ecNumber>
    </recommendedName>
    <alternativeName>
        <fullName evidence="5">Exodeoxyribonuclease VII large subunit</fullName>
        <shortName evidence="5">Exonuclease VII large subunit</shortName>
    </alternativeName>
</protein>
<evidence type="ECO:0000256" key="5">
    <source>
        <dbReference type="HAMAP-Rule" id="MF_00378"/>
    </source>
</evidence>
<name>A0ABS4SJQ7_9PROT</name>
<keyword evidence="4 5" id="KW-0269">Exonuclease</keyword>
<dbReference type="RefSeq" id="WP_209766319.1">
    <property type="nucleotide sequence ID" value="NZ_JAGINP010000006.1"/>
</dbReference>
<keyword evidence="1 5" id="KW-0963">Cytoplasm</keyword>
<dbReference type="PANTHER" id="PTHR30008">
    <property type="entry name" value="EXODEOXYRIBONUCLEASE 7 LARGE SUBUNIT"/>
    <property type="match status" value="1"/>
</dbReference>
<feature type="compositionally biased region" description="Basic and acidic residues" evidence="7">
    <location>
        <begin position="509"/>
        <end position="528"/>
    </location>
</feature>
<reference evidence="10 11" key="1">
    <citation type="submission" date="2021-03" db="EMBL/GenBank/DDBJ databases">
        <title>Genomic Encyclopedia of Type Strains, Phase III (KMG-III): the genomes of soil and plant-associated and newly described type strains.</title>
        <authorList>
            <person name="Whitman W."/>
        </authorList>
    </citation>
    <scope>NUCLEOTIDE SEQUENCE [LARGE SCALE GENOMIC DNA]</scope>
    <source>
        <strain evidence="10 11">IMMIB AFH-6</strain>
    </source>
</reference>
<feature type="region of interest" description="Disordered" evidence="7">
    <location>
        <begin position="502"/>
        <end position="539"/>
    </location>
</feature>
<feature type="domain" description="Exonuclease VII large subunit C-terminal" evidence="8">
    <location>
        <begin position="140"/>
        <end position="408"/>
    </location>
</feature>
<comment type="subunit">
    <text evidence="5">Heterooligomer composed of large and small subunits.</text>
</comment>
<feature type="domain" description="OB-fold nucleic acid binding" evidence="9">
    <location>
        <begin position="24"/>
        <end position="117"/>
    </location>
</feature>
<gene>
    <name evidence="5" type="primary">xseA</name>
    <name evidence="10" type="ORF">J2851_002229</name>
</gene>
<dbReference type="HAMAP" id="MF_00378">
    <property type="entry name" value="Exonuc_7_L"/>
    <property type="match status" value="1"/>
</dbReference>
<evidence type="ECO:0000256" key="2">
    <source>
        <dbReference type="ARBA" id="ARBA00022722"/>
    </source>
</evidence>
<dbReference type="InterPro" id="IPR025824">
    <property type="entry name" value="OB-fold_nuc-bd_dom"/>
</dbReference>
<comment type="caution">
    <text evidence="10">The sequence shown here is derived from an EMBL/GenBank/DDBJ whole genome shotgun (WGS) entry which is preliminary data.</text>
</comment>
<dbReference type="Pfam" id="PF02601">
    <property type="entry name" value="Exonuc_VII_L"/>
    <property type="match status" value="1"/>
</dbReference>
<dbReference type="InterPro" id="IPR020579">
    <property type="entry name" value="Exonuc_VII_lsu_C"/>
</dbReference>
<dbReference type="Pfam" id="PF13742">
    <property type="entry name" value="tRNA_anti_2"/>
    <property type="match status" value="1"/>
</dbReference>
<keyword evidence="11" id="KW-1185">Reference proteome</keyword>
<evidence type="ECO:0000256" key="4">
    <source>
        <dbReference type="ARBA" id="ARBA00022839"/>
    </source>
</evidence>
<evidence type="ECO:0000256" key="6">
    <source>
        <dbReference type="RuleBase" id="RU004355"/>
    </source>
</evidence>
<evidence type="ECO:0000259" key="9">
    <source>
        <dbReference type="Pfam" id="PF13742"/>
    </source>
</evidence>
<keyword evidence="3 5" id="KW-0378">Hydrolase</keyword>
<accession>A0ABS4SJQ7</accession>